<evidence type="ECO:0000256" key="1">
    <source>
        <dbReference type="SAM" id="Phobius"/>
    </source>
</evidence>
<dbReference type="eggNOG" id="arCOG02039">
    <property type="taxonomic scope" value="Archaea"/>
</dbReference>
<keyword evidence="4" id="KW-1185">Reference proteome</keyword>
<accession>F2KSE6</accession>
<dbReference type="PANTHER" id="PTHR21248:SF22">
    <property type="entry name" value="PHOSPHOLIPASE D"/>
    <property type="match status" value="1"/>
</dbReference>
<evidence type="ECO:0000313" key="4">
    <source>
        <dbReference type="Proteomes" id="UP000008136"/>
    </source>
</evidence>
<evidence type="ECO:0000259" key="2">
    <source>
        <dbReference type="Pfam" id="PF13091"/>
    </source>
</evidence>
<sequence>MLVIFALVLVIAAIVPVSASQIVEVCPNPYGSDDVEYVVLNATSFCTLDDGEGSIQINLTGIVVVAKNATAYEIVFGKKADLEFSGRFALSNEGETIWLRENGKVVDEFTYKKPGEGIVYFKTPSGWDFRYQDWTSFTPAVDFVSGRIIVTPAAYCVEGYEIWLASYTFTDLRSAKGNLTLFLDASPVGGIPIEELEIAKKYRTYFLSSPSYKNFHYKFAVVDGNKVVITTENWKWDKRGYIVEFESEKAAKLLKNVLQHDMIYSSEPGRAGSIKGSYSAGIGKSKEFSGRIEVFVLPDYNPIFEFISKARHRLYIEVPYMDFRWFDDSTPLLDAILKAARNGADVRVILDSEHNREDNEKTTDFLKRIAETEDLKIDARLSPVPLHGKIIISDDDILITSANFNRYGLKLNREVGVIIHDKETGDWLAERFIEDWGGNGRDVKDSEDVLYVLLSIALLAVAVVIAYRAMGKR</sequence>
<dbReference type="HOGENOM" id="CLU_631067_0_0_2"/>
<name>F2KSE6_ARCVS</name>
<protein>
    <submittedName>
        <fullName evidence="3">Phospholipase D/transphosphatidylase</fullName>
    </submittedName>
</protein>
<feature type="transmembrane region" description="Helical" evidence="1">
    <location>
        <begin position="449"/>
        <end position="467"/>
    </location>
</feature>
<dbReference type="InterPro" id="IPR025202">
    <property type="entry name" value="PLD-like_dom"/>
</dbReference>
<dbReference type="SUPFAM" id="SSF56024">
    <property type="entry name" value="Phospholipase D/nuclease"/>
    <property type="match status" value="1"/>
</dbReference>
<keyword evidence="1" id="KW-1133">Transmembrane helix</keyword>
<dbReference type="GO" id="GO:0006793">
    <property type="term" value="P:phosphorus metabolic process"/>
    <property type="evidence" value="ECO:0007669"/>
    <property type="project" value="UniProtKB-ARBA"/>
</dbReference>
<dbReference type="AlphaFoldDB" id="F2KSE6"/>
<dbReference type="Gene3D" id="3.30.870.10">
    <property type="entry name" value="Endonuclease Chain A"/>
    <property type="match status" value="1"/>
</dbReference>
<dbReference type="EMBL" id="CP002588">
    <property type="protein sequence ID" value="AEA46915.1"/>
    <property type="molecule type" value="Genomic_DNA"/>
</dbReference>
<dbReference type="RefSeq" id="WP_013683581.1">
    <property type="nucleotide sequence ID" value="NC_015320.1"/>
</dbReference>
<proteinExistence type="predicted"/>
<dbReference type="Proteomes" id="UP000008136">
    <property type="component" value="Chromosome"/>
</dbReference>
<gene>
    <name evidence="3" type="ordered locus">Arcve_0903</name>
</gene>
<dbReference type="GeneID" id="10394009"/>
<dbReference type="Pfam" id="PF13091">
    <property type="entry name" value="PLDc_2"/>
    <property type="match status" value="1"/>
</dbReference>
<feature type="domain" description="Phospholipase D-like" evidence="2">
    <location>
        <begin position="304"/>
        <end position="436"/>
    </location>
</feature>
<keyword evidence="1" id="KW-0812">Transmembrane</keyword>
<reference evidence="3 4" key="1">
    <citation type="submission" date="2011-03" db="EMBL/GenBank/DDBJ databases">
        <title>The complete genome of Archaeoglobus veneficus SNP6.</title>
        <authorList>
            <consortium name="US DOE Joint Genome Institute (JGI-PGF)"/>
            <person name="Lucas S."/>
            <person name="Copeland A."/>
            <person name="Lapidus A."/>
            <person name="Bruce D."/>
            <person name="Goodwin L."/>
            <person name="Pitluck S."/>
            <person name="Kyrpides N."/>
            <person name="Mavromatis K."/>
            <person name="Pagani I."/>
            <person name="Ivanova N."/>
            <person name="Mikhailova N."/>
            <person name="Lu M."/>
            <person name="Detter J.C."/>
            <person name="Tapia R."/>
            <person name="Han C."/>
            <person name="Land M."/>
            <person name="Hauser L."/>
            <person name="Markowitz V."/>
            <person name="Cheng J.-F."/>
            <person name="Hugenholtz P."/>
            <person name="Woyke T."/>
            <person name="Wu D."/>
            <person name="Spring S."/>
            <person name="Brambilla E."/>
            <person name="Klenk H.-P."/>
            <person name="Eisen J.A."/>
        </authorList>
    </citation>
    <scope>NUCLEOTIDE SEQUENCE [LARGE SCALE GENOMIC DNA]</scope>
    <source>
        <strain>SNP6</strain>
    </source>
</reference>
<organism evidence="3 4">
    <name type="scientific">Archaeoglobus veneficus (strain DSM 11195 / SNP6)</name>
    <dbReference type="NCBI Taxonomy" id="693661"/>
    <lineage>
        <taxon>Archaea</taxon>
        <taxon>Methanobacteriati</taxon>
        <taxon>Methanobacteriota</taxon>
        <taxon>Archaeoglobi</taxon>
        <taxon>Archaeoglobales</taxon>
        <taxon>Archaeoglobaceae</taxon>
        <taxon>Archaeoglobus</taxon>
    </lineage>
</organism>
<dbReference type="STRING" id="693661.Arcve_0903"/>
<evidence type="ECO:0000313" key="3">
    <source>
        <dbReference type="EMBL" id="AEA46915.1"/>
    </source>
</evidence>
<dbReference type="KEGG" id="ave:Arcve_0903"/>
<dbReference type="PANTHER" id="PTHR21248">
    <property type="entry name" value="CARDIOLIPIN SYNTHASE"/>
    <property type="match status" value="1"/>
</dbReference>
<dbReference type="OrthoDB" id="31343at2157"/>
<keyword evidence="1" id="KW-0472">Membrane</keyword>